<dbReference type="EC" id="2.1.3.15" evidence="13"/>
<comment type="function">
    <text evidence="12 13">Component of the acetyl coenzyme A carboxylase (ACC) complex. Biotin carboxylase (BC) catalyzes the carboxylation of biotin on its carrier protein (BCCP) and then the CO(2) group is transferred by the transcarboxylase to acetyl-CoA to form malonyl-CoA.</text>
</comment>
<keyword evidence="6 13" id="KW-0863">Zinc-finger</keyword>
<evidence type="ECO:0000259" key="14">
    <source>
        <dbReference type="PROSITE" id="PS50980"/>
    </source>
</evidence>
<comment type="subcellular location">
    <subcellularLocation>
        <location evidence="1 13">Cytoplasm</location>
    </subcellularLocation>
</comment>
<comment type="pathway">
    <text evidence="13">Lipid metabolism; malonyl-CoA biosynthesis; malonyl-CoA from acetyl-CoA: step 1/1.</text>
</comment>
<dbReference type="PANTHER" id="PTHR42995:SF5">
    <property type="entry name" value="ACETYL-COENZYME A CARBOXYLASE CARBOXYL TRANSFERASE SUBUNIT BETA, CHLOROPLASTIC"/>
    <property type="match status" value="1"/>
</dbReference>
<comment type="cofactor">
    <cofactor evidence="13">
        <name>Zn(2+)</name>
        <dbReference type="ChEBI" id="CHEBI:29105"/>
    </cofactor>
    <text evidence="13">Binds 1 zinc ion per subunit.</text>
</comment>
<evidence type="ECO:0000256" key="9">
    <source>
        <dbReference type="ARBA" id="ARBA00022840"/>
    </source>
</evidence>
<evidence type="ECO:0000256" key="5">
    <source>
        <dbReference type="ARBA" id="ARBA00022741"/>
    </source>
</evidence>
<dbReference type="GO" id="GO:0003989">
    <property type="term" value="F:acetyl-CoA carboxylase activity"/>
    <property type="evidence" value="ECO:0007669"/>
    <property type="project" value="InterPro"/>
</dbReference>
<keyword evidence="11 13" id="KW-0275">Fatty acid biosynthesis</keyword>
<keyword evidence="5 13" id="KW-0547">Nucleotide-binding</keyword>
<evidence type="ECO:0000256" key="2">
    <source>
        <dbReference type="ARBA" id="ARBA00022516"/>
    </source>
</evidence>
<dbReference type="InterPro" id="IPR000438">
    <property type="entry name" value="Acetyl_CoA_COase_Trfase_b_su"/>
</dbReference>
<dbReference type="Gene3D" id="3.90.226.10">
    <property type="entry name" value="2-enoyl-CoA Hydratase, Chain A, domain 1"/>
    <property type="match status" value="1"/>
</dbReference>
<keyword evidence="4 13" id="KW-0479">Metal-binding</keyword>
<dbReference type="GO" id="GO:0008270">
    <property type="term" value="F:zinc ion binding"/>
    <property type="evidence" value="ECO:0007669"/>
    <property type="project" value="UniProtKB-UniRule"/>
</dbReference>
<keyword evidence="3 13" id="KW-0808">Transferase</keyword>
<dbReference type="InterPro" id="IPR011762">
    <property type="entry name" value="COA_CT_N"/>
</dbReference>
<evidence type="ECO:0000256" key="13">
    <source>
        <dbReference type="HAMAP-Rule" id="MF_01395"/>
    </source>
</evidence>
<proteinExistence type="inferred from homology"/>
<dbReference type="Pfam" id="PF01039">
    <property type="entry name" value="Carboxyl_trans"/>
    <property type="match status" value="1"/>
</dbReference>
<keyword evidence="13" id="KW-0963">Cytoplasm</keyword>
<reference evidence="15" key="1">
    <citation type="submission" date="2020-02" db="EMBL/GenBank/DDBJ databases">
        <authorList>
            <person name="Meier V. D."/>
        </authorList>
    </citation>
    <scope>NUCLEOTIDE SEQUENCE</scope>
    <source>
        <strain evidence="15">AVDCRST_MAG68</strain>
    </source>
</reference>
<feature type="binding site" evidence="13">
    <location>
        <position position="46"/>
    </location>
    <ligand>
        <name>Zn(2+)</name>
        <dbReference type="ChEBI" id="CHEBI:29105"/>
    </ligand>
</feature>
<feature type="zinc finger region" description="C4-type" evidence="13">
    <location>
        <begin position="27"/>
        <end position="49"/>
    </location>
</feature>
<dbReference type="InterPro" id="IPR034733">
    <property type="entry name" value="AcCoA_carboxyl_beta"/>
</dbReference>
<evidence type="ECO:0000256" key="12">
    <source>
        <dbReference type="ARBA" id="ARBA00025280"/>
    </source>
</evidence>
<accession>A0A6J4KNU2</accession>
<dbReference type="InterPro" id="IPR029045">
    <property type="entry name" value="ClpP/crotonase-like_dom_sf"/>
</dbReference>
<gene>
    <name evidence="13" type="primary">accD</name>
    <name evidence="15" type="ORF">AVDCRST_MAG68-1212</name>
</gene>
<feature type="binding site" evidence="13">
    <location>
        <position position="49"/>
    </location>
    <ligand>
        <name>Zn(2+)</name>
        <dbReference type="ChEBI" id="CHEBI:29105"/>
    </ligand>
</feature>
<evidence type="ECO:0000256" key="8">
    <source>
        <dbReference type="ARBA" id="ARBA00022833"/>
    </source>
</evidence>
<dbReference type="PRINTS" id="PR01070">
    <property type="entry name" value="ACCCTRFRASEB"/>
</dbReference>
<keyword evidence="7 13" id="KW-0276">Fatty acid metabolism</keyword>
<dbReference type="GO" id="GO:2001295">
    <property type="term" value="P:malonyl-CoA biosynthetic process"/>
    <property type="evidence" value="ECO:0007669"/>
    <property type="project" value="UniProtKB-UniRule"/>
</dbReference>
<keyword evidence="2 13" id="KW-0444">Lipid biosynthesis</keyword>
<keyword evidence="8 13" id="KW-0862">Zinc</keyword>
<comment type="catalytic activity">
    <reaction evidence="13">
        <text>N(6)-carboxybiotinyl-L-lysyl-[protein] + acetyl-CoA = N(6)-biotinyl-L-lysyl-[protein] + malonyl-CoA</text>
        <dbReference type="Rhea" id="RHEA:54728"/>
        <dbReference type="Rhea" id="RHEA-COMP:10505"/>
        <dbReference type="Rhea" id="RHEA-COMP:10506"/>
        <dbReference type="ChEBI" id="CHEBI:57288"/>
        <dbReference type="ChEBI" id="CHEBI:57384"/>
        <dbReference type="ChEBI" id="CHEBI:83144"/>
        <dbReference type="ChEBI" id="CHEBI:83145"/>
        <dbReference type="EC" id="2.1.3.15"/>
    </reaction>
</comment>
<protein>
    <recommendedName>
        <fullName evidence="13">Acetyl-coenzyme A carboxylase carboxyl transferase subunit beta</fullName>
        <shortName evidence="13">ACCase subunit beta</shortName>
        <shortName evidence="13">Acetyl-CoA carboxylase carboxyltransferase subunit beta</shortName>
        <ecNumber evidence="13">2.1.3.15</ecNumber>
    </recommendedName>
</protein>
<evidence type="ECO:0000256" key="6">
    <source>
        <dbReference type="ARBA" id="ARBA00022771"/>
    </source>
</evidence>
<comment type="subunit">
    <text evidence="13">Acetyl-CoA carboxylase is a heterohexamer composed of biotin carboxyl carrier protein (AccB), biotin carboxylase (AccC) and two subunits each of ACCase subunit alpha (AccA) and ACCase subunit beta (AccD).</text>
</comment>
<dbReference type="PROSITE" id="PS50980">
    <property type="entry name" value="COA_CT_NTER"/>
    <property type="match status" value="1"/>
</dbReference>
<organism evidence="15">
    <name type="scientific">uncultured Gemmatimonadota bacterium</name>
    <dbReference type="NCBI Taxonomy" id="203437"/>
    <lineage>
        <taxon>Bacteria</taxon>
        <taxon>Pseudomonadati</taxon>
        <taxon>Gemmatimonadota</taxon>
        <taxon>environmental samples</taxon>
    </lineage>
</organism>
<dbReference type="GO" id="GO:0006633">
    <property type="term" value="P:fatty acid biosynthetic process"/>
    <property type="evidence" value="ECO:0007669"/>
    <property type="project" value="UniProtKB-KW"/>
</dbReference>
<dbReference type="NCBIfam" id="TIGR00515">
    <property type="entry name" value="accD"/>
    <property type="match status" value="1"/>
</dbReference>
<dbReference type="HAMAP" id="MF_01395">
    <property type="entry name" value="AcetylCoA_CT_beta"/>
    <property type="match status" value="1"/>
</dbReference>
<dbReference type="PANTHER" id="PTHR42995">
    <property type="entry name" value="ACETYL-COENZYME A CARBOXYLASE CARBOXYL TRANSFERASE SUBUNIT BETA, CHLOROPLASTIC"/>
    <property type="match status" value="1"/>
</dbReference>
<dbReference type="InterPro" id="IPR041010">
    <property type="entry name" value="Znf-ACC"/>
</dbReference>
<dbReference type="AlphaFoldDB" id="A0A6J4KNU2"/>
<feature type="domain" description="CoA carboxyltransferase N-terminal" evidence="14">
    <location>
        <begin position="23"/>
        <end position="292"/>
    </location>
</feature>
<comment type="similarity">
    <text evidence="13">Belongs to the AccD/PCCB family.</text>
</comment>
<dbReference type="EMBL" id="CADCTW010000069">
    <property type="protein sequence ID" value="CAA9310970.1"/>
    <property type="molecule type" value="Genomic_DNA"/>
</dbReference>
<dbReference type="GO" id="GO:0009317">
    <property type="term" value="C:acetyl-CoA carboxylase complex"/>
    <property type="evidence" value="ECO:0007669"/>
    <property type="project" value="InterPro"/>
</dbReference>
<keyword evidence="10 13" id="KW-0443">Lipid metabolism</keyword>
<name>A0A6J4KNU2_9BACT</name>
<keyword evidence="15" id="KW-0436">Ligase</keyword>
<dbReference type="UniPathway" id="UPA00655">
    <property type="reaction ID" value="UER00711"/>
</dbReference>
<evidence type="ECO:0000256" key="1">
    <source>
        <dbReference type="ARBA" id="ARBA00004496"/>
    </source>
</evidence>
<evidence type="ECO:0000256" key="10">
    <source>
        <dbReference type="ARBA" id="ARBA00023098"/>
    </source>
</evidence>
<dbReference type="Pfam" id="PF17848">
    <property type="entry name" value="Zn_ribbon_ACC"/>
    <property type="match status" value="1"/>
</dbReference>
<dbReference type="SUPFAM" id="SSF52096">
    <property type="entry name" value="ClpP/crotonase"/>
    <property type="match status" value="1"/>
</dbReference>
<feature type="binding site" evidence="13">
    <location>
        <position position="30"/>
    </location>
    <ligand>
        <name>Zn(2+)</name>
        <dbReference type="ChEBI" id="CHEBI:29105"/>
    </ligand>
</feature>
<feature type="binding site" evidence="13">
    <location>
        <position position="27"/>
    </location>
    <ligand>
        <name>Zn(2+)</name>
        <dbReference type="ChEBI" id="CHEBI:29105"/>
    </ligand>
</feature>
<sequence length="295" mass="32409">MAWFRKPKTRLQAADRRDLPGDVWEKCPACGDILYREKLKENWNVCPTCAHHLRLPANGYVSLLMDEGTFRERDKDLRSGDPLKFVDLKPYKDRLAAAERKSAHGEAVITGEGKLDEIPVSIGVMDFAFIGGSMGSVVGEKLARAGLRALEKEQPLIIVSASGGARMMEGIFSLMQMAKTSAVLAQMDEAGLPYISILTDPTTGGVTASYAMLGDANLAEPGTLIGFAGPRVIEQTIKQELPEGFQRAEFLLEHGMLDRIVDRRRMKREVSRLLRHMLALPAVEDFALNAAPDAA</sequence>
<evidence type="ECO:0000256" key="3">
    <source>
        <dbReference type="ARBA" id="ARBA00022679"/>
    </source>
</evidence>
<evidence type="ECO:0000256" key="4">
    <source>
        <dbReference type="ARBA" id="ARBA00022723"/>
    </source>
</evidence>
<evidence type="ECO:0000256" key="11">
    <source>
        <dbReference type="ARBA" id="ARBA00023160"/>
    </source>
</evidence>
<dbReference type="GO" id="GO:0005524">
    <property type="term" value="F:ATP binding"/>
    <property type="evidence" value="ECO:0007669"/>
    <property type="project" value="UniProtKB-KW"/>
</dbReference>
<evidence type="ECO:0000313" key="15">
    <source>
        <dbReference type="EMBL" id="CAA9310970.1"/>
    </source>
</evidence>
<dbReference type="GO" id="GO:0016743">
    <property type="term" value="F:carboxyl- or carbamoyltransferase activity"/>
    <property type="evidence" value="ECO:0007669"/>
    <property type="project" value="UniProtKB-UniRule"/>
</dbReference>
<evidence type="ECO:0000256" key="7">
    <source>
        <dbReference type="ARBA" id="ARBA00022832"/>
    </source>
</evidence>
<keyword evidence="9 13" id="KW-0067">ATP-binding</keyword>